<dbReference type="Gene3D" id="3.40.50.1010">
    <property type="entry name" value="5'-nuclease"/>
    <property type="match status" value="1"/>
</dbReference>
<dbReference type="InterPro" id="IPR021139">
    <property type="entry name" value="NYN"/>
</dbReference>
<accession>A0A2H0TFF2</accession>
<dbReference type="GO" id="GO:0004540">
    <property type="term" value="F:RNA nuclease activity"/>
    <property type="evidence" value="ECO:0007669"/>
    <property type="project" value="InterPro"/>
</dbReference>
<dbReference type="AlphaFoldDB" id="A0A2H0TFF2"/>
<reference evidence="3" key="1">
    <citation type="submission" date="2017-09" db="EMBL/GenBank/DDBJ databases">
        <title>Depth-based differentiation of microbial function through sediment-hosted aquifers and enrichment of novel symbionts in the deep terrestrial subsurface.</title>
        <authorList>
            <person name="Probst A.J."/>
            <person name="Ladd B."/>
            <person name="Jarett J.K."/>
            <person name="Geller-Mcgrath D.E."/>
            <person name="Sieber C.M.K."/>
            <person name="Emerson J.B."/>
            <person name="Anantharaman K."/>
            <person name="Thomas B.C."/>
            <person name="Malmstrom R."/>
            <person name="Stieglmeier M."/>
            <person name="Klingl A."/>
            <person name="Woyke T."/>
            <person name="Ryan C.M."/>
            <person name="Banfield J.F."/>
        </authorList>
    </citation>
    <scope>NUCLEOTIDE SEQUENCE [LARGE SCALE GENOMIC DNA]</scope>
</reference>
<evidence type="ECO:0000259" key="1">
    <source>
        <dbReference type="Pfam" id="PF01936"/>
    </source>
</evidence>
<gene>
    <name evidence="2" type="ORF">COU46_02255</name>
</gene>
<dbReference type="PANTHER" id="PTHR35458">
    <property type="entry name" value="SLR0755 PROTEIN"/>
    <property type="match status" value="1"/>
</dbReference>
<comment type="caution">
    <text evidence="2">The sequence shown here is derived from an EMBL/GenBank/DDBJ whole genome shotgun (WGS) entry which is preliminary data.</text>
</comment>
<dbReference type="CDD" id="cd10911">
    <property type="entry name" value="PIN_LabA"/>
    <property type="match status" value="1"/>
</dbReference>
<dbReference type="EMBL" id="PFCN01000028">
    <property type="protein sequence ID" value="PIR70289.1"/>
    <property type="molecule type" value="Genomic_DNA"/>
</dbReference>
<dbReference type="InterPro" id="IPR047140">
    <property type="entry name" value="LabA"/>
</dbReference>
<evidence type="ECO:0000313" key="2">
    <source>
        <dbReference type="EMBL" id="PIR70289.1"/>
    </source>
</evidence>
<dbReference type="Proteomes" id="UP000229383">
    <property type="component" value="Unassembled WGS sequence"/>
</dbReference>
<protein>
    <recommendedName>
        <fullName evidence="1">NYN domain-containing protein</fullName>
    </recommendedName>
</protein>
<organism evidence="2 3">
    <name type="scientific">Candidatus Niyogibacteria bacterium CG10_big_fil_rev_8_21_14_0_10_42_19</name>
    <dbReference type="NCBI Taxonomy" id="1974725"/>
    <lineage>
        <taxon>Bacteria</taxon>
        <taxon>Candidatus Niyogiibacteriota</taxon>
    </lineage>
</organism>
<feature type="domain" description="NYN" evidence="1">
    <location>
        <begin position="11"/>
        <end position="159"/>
    </location>
</feature>
<dbReference type="Pfam" id="PF01936">
    <property type="entry name" value="NYN"/>
    <property type="match status" value="1"/>
</dbReference>
<name>A0A2H0TFF2_9BACT</name>
<sequence length="172" mass="19138">MSPIIKHPDQRVAVFIDVQNLYHSARSLYQKRVNFKEVLKVSTANRKLIRAIAYVVVTKAGTEKTFLEALEKIGMEAKERPLQEFYGGAKKANWDVGIVIDAIRAAEVVDVVVIVSGDGDFVSLVNYLQNKGRQVEVVAFGRSTSAQLKEVADDFIDLDASKKFLLDLPGKK</sequence>
<dbReference type="PANTHER" id="PTHR35458:SF8">
    <property type="entry name" value="SLR0650 PROTEIN"/>
    <property type="match status" value="1"/>
</dbReference>
<proteinExistence type="predicted"/>
<evidence type="ECO:0000313" key="3">
    <source>
        <dbReference type="Proteomes" id="UP000229383"/>
    </source>
</evidence>